<dbReference type="Proteomes" id="UP000324222">
    <property type="component" value="Unassembled WGS sequence"/>
</dbReference>
<organism evidence="2 3">
    <name type="scientific">Portunus trituberculatus</name>
    <name type="common">Swimming crab</name>
    <name type="synonym">Neptunus trituberculatus</name>
    <dbReference type="NCBI Taxonomy" id="210409"/>
    <lineage>
        <taxon>Eukaryota</taxon>
        <taxon>Metazoa</taxon>
        <taxon>Ecdysozoa</taxon>
        <taxon>Arthropoda</taxon>
        <taxon>Crustacea</taxon>
        <taxon>Multicrustacea</taxon>
        <taxon>Malacostraca</taxon>
        <taxon>Eumalacostraca</taxon>
        <taxon>Eucarida</taxon>
        <taxon>Decapoda</taxon>
        <taxon>Pleocyemata</taxon>
        <taxon>Brachyura</taxon>
        <taxon>Eubrachyura</taxon>
        <taxon>Portunoidea</taxon>
        <taxon>Portunidae</taxon>
        <taxon>Portuninae</taxon>
        <taxon>Portunus</taxon>
    </lineage>
</organism>
<accession>A0A5B7JU89</accession>
<comment type="caution">
    <text evidence="2">The sequence shown here is derived from an EMBL/GenBank/DDBJ whole genome shotgun (WGS) entry which is preliminary data.</text>
</comment>
<dbReference type="AlphaFoldDB" id="A0A5B7JU89"/>
<keyword evidence="3" id="KW-1185">Reference proteome</keyword>
<dbReference type="EMBL" id="VSRR010112370">
    <property type="protein sequence ID" value="MPC98013.1"/>
    <property type="molecule type" value="Genomic_DNA"/>
</dbReference>
<feature type="compositionally biased region" description="Polar residues" evidence="1">
    <location>
        <begin position="12"/>
        <end position="25"/>
    </location>
</feature>
<name>A0A5B7JU89_PORTR</name>
<reference evidence="2 3" key="1">
    <citation type="submission" date="2019-05" db="EMBL/GenBank/DDBJ databases">
        <title>Another draft genome of Portunus trituberculatus and its Hox gene families provides insights of decapod evolution.</title>
        <authorList>
            <person name="Jeong J.-H."/>
            <person name="Song I."/>
            <person name="Kim S."/>
            <person name="Choi T."/>
            <person name="Kim D."/>
            <person name="Ryu S."/>
            <person name="Kim W."/>
        </authorList>
    </citation>
    <scope>NUCLEOTIDE SEQUENCE [LARGE SCALE GENOMIC DNA]</scope>
    <source>
        <tissue evidence="2">Muscle</tissue>
    </source>
</reference>
<evidence type="ECO:0000256" key="1">
    <source>
        <dbReference type="SAM" id="MobiDB-lite"/>
    </source>
</evidence>
<sequence>MAATGPPCVPQPQATPSHAKVTSHSRQVIAAKHIGEVKDTGGTCAARRCSTAEPHGGAARRRSIAVQHGGAAWRCSTAA</sequence>
<evidence type="ECO:0000313" key="2">
    <source>
        <dbReference type="EMBL" id="MPC98013.1"/>
    </source>
</evidence>
<protein>
    <submittedName>
        <fullName evidence="2">Uncharacterized protein</fullName>
    </submittedName>
</protein>
<gene>
    <name evidence="2" type="ORF">E2C01_093362</name>
</gene>
<feature type="region of interest" description="Disordered" evidence="1">
    <location>
        <begin position="1"/>
        <end position="25"/>
    </location>
</feature>
<evidence type="ECO:0000313" key="3">
    <source>
        <dbReference type="Proteomes" id="UP000324222"/>
    </source>
</evidence>
<proteinExistence type="predicted"/>